<dbReference type="NCBIfam" id="TIGR01890">
    <property type="entry name" value="N-Ac-Glu-synth"/>
    <property type="match status" value="1"/>
</dbReference>
<dbReference type="SUPFAM" id="SSF55729">
    <property type="entry name" value="Acyl-CoA N-acyltransferases (Nat)"/>
    <property type="match status" value="1"/>
</dbReference>
<dbReference type="CDD" id="cd04301">
    <property type="entry name" value="NAT_SF"/>
    <property type="match status" value="1"/>
</dbReference>
<evidence type="ECO:0000256" key="4">
    <source>
        <dbReference type="ARBA" id="ARBA00022679"/>
    </source>
</evidence>
<dbReference type="Gene3D" id="3.40.630.30">
    <property type="match status" value="1"/>
</dbReference>
<accession>A0AAV1HR49</accession>
<dbReference type="Proteomes" id="UP001314263">
    <property type="component" value="Unassembled WGS sequence"/>
</dbReference>
<dbReference type="InterPro" id="IPR010167">
    <property type="entry name" value="NH2A_AcTrfase"/>
</dbReference>
<keyword evidence="5" id="KW-0012">Acyltransferase</keyword>
<protein>
    <recommendedName>
        <fullName evidence="3">amino-acid N-acetyltransferase</fullName>
        <ecNumber evidence="3">2.3.1.1</ecNumber>
    </recommendedName>
</protein>
<dbReference type="EMBL" id="CAUYUE010000001">
    <property type="protein sequence ID" value="CAK0734686.1"/>
    <property type="molecule type" value="Genomic_DNA"/>
</dbReference>
<feature type="domain" description="N-acetyltransferase" evidence="7">
    <location>
        <begin position="434"/>
        <end position="589"/>
    </location>
</feature>
<evidence type="ECO:0000256" key="5">
    <source>
        <dbReference type="ARBA" id="ARBA00023315"/>
    </source>
</evidence>
<dbReference type="InterPro" id="IPR016181">
    <property type="entry name" value="Acyl_CoA_acyltransferase"/>
</dbReference>
<dbReference type="GO" id="GO:0005737">
    <property type="term" value="C:cytoplasm"/>
    <property type="evidence" value="ECO:0007669"/>
    <property type="project" value="InterPro"/>
</dbReference>
<comment type="pathway">
    <text evidence="1">Amino-acid biosynthesis; L-arginine biosynthesis; N(2)-acetyl-L-ornithine from L-glutamate: step 1/4.</text>
</comment>
<dbReference type="Pfam" id="PF00583">
    <property type="entry name" value="Acetyltransf_1"/>
    <property type="match status" value="1"/>
</dbReference>
<evidence type="ECO:0000256" key="3">
    <source>
        <dbReference type="ARBA" id="ARBA00012697"/>
    </source>
</evidence>
<dbReference type="AlphaFoldDB" id="A0AAV1HR49"/>
<reference evidence="8 9" key="1">
    <citation type="submission" date="2023-10" db="EMBL/GenBank/DDBJ databases">
        <authorList>
            <person name="Maclean D."/>
            <person name="Macfadyen A."/>
        </authorList>
    </citation>
    <scope>NUCLEOTIDE SEQUENCE [LARGE SCALE GENOMIC DNA]</scope>
</reference>
<dbReference type="InterPro" id="IPR000182">
    <property type="entry name" value="GNAT_dom"/>
</dbReference>
<dbReference type="PANTHER" id="PTHR30602">
    <property type="entry name" value="AMINO-ACID ACETYLTRANSFERASE"/>
    <property type="match status" value="1"/>
</dbReference>
<dbReference type="InterPro" id="IPR036393">
    <property type="entry name" value="AceGlu_kinase-like_sf"/>
</dbReference>
<evidence type="ECO:0000256" key="2">
    <source>
        <dbReference type="ARBA" id="ARBA00009145"/>
    </source>
</evidence>
<dbReference type="Pfam" id="PF00696">
    <property type="entry name" value="AA_kinase"/>
    <property type="match status" value="1"/>
</dbReference>
<keyword evidence="4" id="KW-0808">Transferase</keyword>
<dbReference type="SUPFAM" id="SSF53633">
    <property type="entry name" value="Carbamate kinase-like"/>
    <property type="match status" value="1"/>
</dbReference>
<dbReference type="GO" id="GO:0004042">
    <property type="term" value="F:L-glutamate N-acetyltransferase activity"/>
    <property type="evidence" value="ECO:0007669"/>
    <property type="project" value="InterPro"/>
</dbReference>
<dbReference type="HAMAP" id="MF_01105">
    <property type="entry name" value="N_acetyl_glu_synth"/>
    <property type="match status" value="1"/>
</dbReference>
<evidence type="ECO:0000256" key="1">
    <source>
        <dbReference type="ARBA" id="ARBA00004925"/>
    </source>
</evidence>
<gene>
    <name evidence="8" type="ORF">CVIRNUC_000467</name>
</gene>
<evidence type="ECO:0000256" key="6">
    <source>
        <dbReference type="ARBA" id="ARBA00048372"/>
    </source>
</evidence>
<comment type="catalytic activity">
    <reaction evidence="6">
        <text>L-glutamate + acetyl-CoA = N-acetyl-L-glutamate + CoA + H(+)</text>
        <dbReference type="Rhea" id="RHEA:24292"/>
        <dbReference type="ChEBI" id="CHEBI:15378"/>
        <dbReference type="ChEBI" id="CHEBI:29985"/>
        <dbReference type="ChEBI" id="CHEBI:44337"/>
        <dbReference type="ChEBI" id="CHEBI:57287"/>
        <dbReference type="ChEBI" id="CHEBI:57288"/>
        <dbReference type="EC" id="2.3.1.1"/>
    </reaction>
</comment>
<evidence type="ECO:0000259" key="7">
    <source>
        <dbReference type="PROSITE" id="PS51186"/>
    </source>
</evidence>
<dbReference type="PROSITE" id="PS51186">
    <property type="entry name" value="GNAT"/>
    <property type="match status" value="1"/>
</dbReference>
<dbReference type="Gene3D" id="3.40.1160.10">
    <property type="entry name" value="Acetylglutamate kinase-like"/>
    <property type="match status" value="1"/>
</dbReference>
<name>A0AAV1HR49_9CHLO</name>
<proteinExistence type="inferred from homology"/>
<dbReference type="InterPro" id="IPR001048">
    <property type="entry name" value="Asp/Glu/Uridylate_kinase"/>
</dbReference>
<comment type="similarity">
    <text evidence="2">Belongs to the acetyltransferase family. ArgA subfamily.</text>
</comment>
<keyword evidence="9" id="KW-1185">Reference proteome</keyword>
<dbReference type="PANTHER" id="PTHR30602:SF12">
    <property type="entry name" value="AMINO-ACID ACETYLTRANSFERASE NAGS1, CHLOROPLASTIC-RELATED"/>
    <property type="match status" value="1"/>
</dbReference>
<organism evidence="8 9">
    <name type="scientific">Coccomyxa viridis</name>
    <dbReference type="NCBI Taxonomy" id="1274662"/>
    <lineage>
        <taxon>Eukaryota</taxon>
        <taxon>Viridiplantae</taxon>
        <taxon>Chlorophyta</taxon>
        <taxon>core chlorophytes</taxon>
        <taxon>Trebouxiophyceae</taxon>
        <taxon>Trebouxiophyceae incertae sedis</taxon>
        <taxon>Coccomyxaceae</taxon>
        <taxon>Coccomyxa</taxon>
    </lineage>
</organism>
<evidence type="ECO:0000313" key="9">
    <source>
        <dbReference type="Proteomes" id="UP001314263"/>
    </source>
</evidence>
<comment type="caution">
    <text evidence="8">The sequence shown here is derived from an EMBL/GenBank/DDBJ whole genome shotgun (WGS) entry which is preliminary data.</text>
</comment>
<dbReference type="GO" id="GO:0006526">
    <property type="term" value="P:L-arginine biosynthetic process"/>
    <property type="evidence" value="ECO:0007669"/>
    <property type="project" value="InterPro"/>
</dbReference>
<dbReference type="EC" id="2.3.1.1" evidence="3"/>
<sequence length="604" mass="65680">MMQRILPEGRVALPLDAHCVRQHALSPTHNATNAARSAPCPWHASSRFCCQAAQSAEVASTSGRQSHIRFEDLIETPGLREPSPNGALQPEDHNNFVRFFRMASPYVEGHRGRIFVIVLPGEVFLKQDLLENFLEDVSVLHGLGLKLVIVVGHQVQIDERLAQMGHPSNFVGGYRVTDAMALRAAVESSGLTRMQVESYLSRALAVNVVRRHSRGGADSSDGFHYGPAVRMVTGNYVTGKRRGVVDGVDFGATGSVRFVQADSLKQQLDQGHVVLLSSLAYSAAGEVLNCNSYDVAVHAAVDLKADKFICVTDGVSEMGLPQWLPLCDAEELIGERAAALAQAEGEGEGNGASSACRFTQHASNAVHGSVTEHEYDLDCWQAMGIPTGLLASLVACKNGVKRAHLVDARVDGGLILELYSRDGVGTMISSDFYEGIRAARQTDLAAIQELLAPLEQAGITKKRSRRDLSADLQHFTVVEREAKVLACVCLQPLGATEDGIECGELAAFCVHPSYRGSGRGDSLLDYVEQRARDKGIRRLVLLTTRTADFFEQRDFVPAGTAHESDLLPSMRRSQIDAARNSKLYVKMLYDLHQNAPRAGKRIGF</sequence>
<evidence type="ECO:0000313" key="8">
    <source>
        <dbReference type="EMBL" id="CAK0734686.1"/>
    </source>
</evidence>